<comment type="caution">
    <text evidence="12">The sequence shown here is derived from an EMBL/GenBank/DDBJ whole genome shotgun (WGS) entry which is preliminary data.</text>
</comment>
<accession>A0A098TI01</accession>
<dbReference type="EMBL" id="JJML01000033">
    <property type="protein sequence ID" value="KGF72205.1"/>
    <property type="molecule type" value="Genomic_DNA"/>
</dbReference>
<name>A0A098TI01_9CYAN</name>
<dbReference type="Gene3D" id="1.20.910.10">
    <property type="entry name" value="Heme oxygenase-like"/>
    <property type="match status" value="1"/>
</dbReference>
<feature type="compositionally biased region" description="Basic and acidic residues" evidence="11">
    <location>
        <begin position="227"/>
        <end position="238"/>
    </location>
</feature>
<gene>
    <name evidence="12" type="ORF">DO97_11155</name>
</gene>
<evidence type="ECO:0000256" key="9">
    <source>
        <dbReference type="PIRSR" id="PIRSR000343-1"/>
    </source>
</evidence>
<keyword evidence="3" id="KW-0602">Photosynthesis</keyword>
<evidence type="ECO:0000313" key="12">
    <source>
        <dbReference type="EMBL" id="KGF72205.1"/>
    </source>
</evidence>
<comment type="similarity">
    <text evidence="1">Belongs to the heme oxygenase family.</text>
</comment>
<evidence type="ECO:0000256" key="1">
    <source>
        <dbReference type="ARBA" id="ARBA00006134"/>
    </source>
</evidence>
<dbReference type="PANTHER" id="PTHR10720">
    <property type="entry name" value="HEME OXYGENASE"/>
    <property type="match status" value="1"/>
</dbReference>
<dbReference type="RefSeq" id="WP_036534421.1">
    <property type="nucleotide sequence ID" value="NZ_JJML01000033.1"/>
</dbReference>
<dbReference type="InterPro" id="IPR002051">
    <property type="entry name" value="Haem_Oase"/>
</dbReference>
<feature type="region of interest" description="Disordered" evidence="11">
    <location>
        <begin position="227"/>
        <end position="250"/>
    </location>
</feature>
<dbReference type="Pfam" id="PF01126">
    <property type="entry name" value="Heme_oxygenase"/>
    <property type="match status" value="1"/>
</dbReference>
<feature type="binding site" evidence="9">
    <location>
        <position position="9"/>
    </location>
    <ligand>
        <name>heme b</name>
        <dbReference type="ChEBI" id="CHEBI:60344"/>
    </ligand>
</feature>
<keyword evidence="7 10" id="KW-0408">Iron</keyword>
<dbReference type="STRING" id="1497020.DO97_11155"/>
<dbReference type="GO" id="GO:0006979">
    <property type="term" value="P:response to oxidative stress"/>
    <property type="evidence" value="ECO:0007669"/>
    <property type="project" value="TreeGrafter"/>
</dbReference>
<dbReference type="PROSITE" id="PS00593">
    <property type="entry name" value="HEME_OXYGENASE"/>
    <property type="match status" value="1"/>
</dbReference>
<dbReference type="PIRSF" id="PIRSF000343">
    <property type="entry name" value="Haem_Oase"/>
    <property type="match status" value="1"/>
</dbReference>
<evidence type="ECO:0000256" key="6">
    <source>
        <dbReference type="ARBA" id="ARBA00023002"/>
    </source>
</evidence>
<evidence type="ECO:0000256" key="4">
    <source>
        <dbReference type="ARBA" id="ARBA00022617"/>
    </source>
</evidence>
<dbReference type="SUPFAM" id="SSF48613">
    <property type="entry name" value="Heme oxygenase-like"/>
    <property type="match status" value="1"/>
</dbReference>
<evidence type="ECO:0000256" key="8">
    <source>
        <dbReference type="ARBA" id="ARBA00048328"/>
    </source>
</evidence>
<proteinExistence type="inferred from homology"/>
<dbReference type="AlphaFoldDB" id="A0A098TI01"/>
<keyword evidence="13" id="KW-1185">Reference proteome</keyword>
<evidence type="ECO:0000256" key="10">
    <source>
        <dbReference type="PIRSR" id="PIRSR000343-2"/>
    </source>
</evidence>
<dbReference type="GO" id="GO:0015979">
    <property type="term" value="P:photosynthesis"/>
    <property type="evidence" value="ECO:0007669"/>
    <property type="project" value="UniProtKB-KW"/>
</dbReference>
<dbReference type="PANTHER" id="PTHR10720:SF0">
    <property type="entry name" value="HEME OXYGENASE"/>
    <property type="match status" value="1"/>
</dbReference>
<evidence type="ECO:0000256" key="5">
    <source>
        <dbReference type="ARBA" id="ARBA00022723"/>
    </source>
</evidence>
<dbReference type="InterPro" id="IPR016084">
    <property type="entry name" value="Haem_Oase-like_multi-hlx"/>
</dbReference>
<dbReference type="EC" id="1.14.14.18" evidence="2"/>
<dbReference type="Proteomes" id="UP000030170">
    <property type="component" value="Unassembled WGS sequence"/>
</dbReference>
<feature type="binding site" evidence="9">
    <location>
        <position position="175"/>
    </location>
    <ligand>
        <name>heme b</name>
        <dbReference type="ChEBI" id="CHEBI:60344"/>
    </ligand>
</feature>
<evidence type="ECO:0000256" key="11">
    <source>
        <dbReference type="SAM" id="MobiDB-lite"/>
    </source>
</evidence>
<dbReference type="GO" id="GO:0020037">
    <property type="term" value="F:heme binding"/>
    <property type="evidence" value="ECO:0007669"/>
    <property type="project" value="TreeGrafter"/>
</dbReference>
<feature type="binding site" evidence="9">
    <location>
        <position position="124"/>
    </location>
    <ligand>
        <name>heme b</name>
        <dbReference type="ChEBI" id="CHEBI:60344"/>
    </ligand>
</feature>
<dbReference type="GO" id="GO:0004392">
    <property type="term" value="F:heme oxygenase (decyclizing) activity"/>
    <property type="evidence" value="ECO:0007669"/>
    <property type="project" value="UniProtKB-EC"/>
</dbReference>
<keyword evidence="6" id="KW-0560">Oxidoreductase</keyword>
<comment type="catalytic activity">
    <reaction evidence="8">
        <text>heme b + 3 reduced [NADPH--hemoprotein reductase] + 3 O2 = biliverdin IXalpha + CO + Fe(2+) + 3 oxidized [NADPH--hemoprotein reductase] + 3 H2O + H(+)</text>
        <dbReference type="Rhea" id="RHEA:21764"/>
        <dbReference type="Rhea" id="RHEA-COMP:11964"/>
        <dbReference type="Rhea" id="RHEA-COMP:11965"/>
        <dbReference type="ChEBI" id="CHEBI:15377"/>
        <dbReference type="ChEBI" id="CHEBI:15378"/>
        <dbReference type="ChEBI" id="CHEBI:15379"/>
        <dbReference type="ChEBI" id="CHEBI:17245"/>
        <dbReference type="ChEBI" id="CHEBI:29033"/>
        <dbReference type="ChEBI" id="CHEBI:57618"/>
        <dbReference type="ChEBI" id="CHEBI:57991"/>
        <dbReference type="ChEBI" id="CHEBI:58210"/>
        <dbReference type="ChEBI" id="CHEBI:60344"/>
        <dbReference type="EC" id="1.14.14.18"/>
    </reaction>
</comment>
<evidence type="ECO:0000256" key="7">
    <source>
        <dbReference type="ARBA" id="ARBA00023004"/>
    </source>
</evidence>
<dbReference type="InterPro" id="IPR018207">
    <property type="entry name" value="Haem_oxygenase_CS"/>
</dbReference>
<dbReference type="GO" id="GO:0006788">
    <property type="term" value="P:heme oxidation"/>
    <property type="evidence" value="ECO:0007669"/>
    <property type="project" value="InterPro"/>
</dbReference>
<reference evidence="12 13" key="1">
    <citation type="journal article" date="2014" name="Mol. Ecol.">
        <title>Evolution of Synechococcus.</title>
        <authorList>
            <person name="Dvorak P."/>
            <person name="Casamatta D."/>
            <person name="Hasler P."/>
            <person name="Poulickova A."/>
            <person name="Ondrej V."/>
            <person name="Sanges R."/>
        </authorList>
    </citation>
    <scope>NUCLEOTIDE SEQUENCE [LARGE SCALE GENOMIC DNA]</scope>
    <source>
        <strain evidence="12 13">CAUP A 1101</strain>
    </source>
</reference>
<organism evidence="12 13">
    <name type="scientific">Neosynechococcus sphagnicola sy1</name>
    <dbReference type="NCBI Taxonomy" id="1497020"/>
    <lineage>
        <taxon>Bacteria</taxon>
        <taxon>Bacillati</taxon>
        <taxon>Cyanobacteriota</taxon>
        <taxon>Cyanophyceae</taxon>
        <taxon>Neosynechococcales</taxon>
        <taxon>Neosynechococcaceae</taxon>
        <taxon>Neosynechococcus</taxon>
    </lineage>
</organism>
<dbReference type="PRINTS" id="PR00088">
    <property type="entry name" value="HAEMOXYGNASE"/>
</dbReference>
<dbReference type="CDD" id="cd19165">
    <property type="entry name" value="HemeO"/>
    <property type="match status" value="1"/>
</dbReference>
<feature type="binding site" description="axial binding residue" evidence="10">
    <location>
        <position position="16"/>
    </location>
    <ligand>
        <name>heme b</name>
        <dbReference type="ChEBI" id="CHEBI:60344"/>
    </ligand>
    <ligandPart>
        <name>Fe</name>
        <dbReference type="ChEBI" id="CHEBI:18248"/>
    </ligandPart>
</feature>
<dbReference type="GO" id="GO:0042167">
    <property type="term" value="P:heme catabolic process"/>
    <property type="evidence" value="ECO:0007669"/>
    <property type="project" value="TreeGrafter"/>
</dbReference>
<dbReference type="FunFam" id="1.20.910.10:FF:000001">
    <property type="entry name" value="Heme oxygenase 1"/>
    <property type="match status" value="1"/>
</dbReference>
<keyword evidence="4 9" id="KW-0349">Heme</keyword>
<evidence type="ECO:0000313" key="13">
    <source>
        <dbReference type="Proteomes" id="UP000030170"/>
    </source>
</evidence>
<dbReference type="OrthoDB" id="5493802at2"/>
<dbReference type="GO" id="GO:0046872">
    <property type="term" value="F:metal ion binding"/>
    <property type="evidence" value="ECO:0007669"/>
    <property type="project" value="UniProtKB-KW"/>
</dbReference>
<evidence type="ECO:0000256" key="3">
    <source>
        <dbReference type="ARBA" id="ARBA00022531"/>
    </source>
</evidence>
<dbReference type="InterPro" id="IPR016053">
    <property type="entry name" value="Haem_Oase-like"/>
</dbReference>
<evidence type="ECO:0000256" key="2">
    <source>
        <dbReference type="ARBA" id="ARBA00012360"/>
    </source>
</evidence>
<sequence>MSQLSVRLREGTQQSHTAAENTAYMKCFLKGIVEREPFRKLLANLYFVYSTLEAALDDHRNHPQIGPIVFPELNRKANLERDLTFYYGEDWTEQIAPLDAGKTYVARLQDIAERDPVLLIAHAYTRYMGDLSGGQSLKNIIRSALNLPADQGTALHEFEQIPTPEARRAFKETYRQALDSLPLDETTTQRIVDEANLAFQLNRNVMHALEADVKAAIGEHTFDLLTRQDRPGSTEPHRPGHPTVALATAE</sequence>
<keyword evidence="5 10" id="KW-0479">Metal-binding</keyword>
<protein>
    <recommendedName>
        <fullName evidence="2">heme oxygenase (biliverdin-producing)</fullName>
        <ecNumber evidence="2">1.14.14.18</ecNumber>
    </recommendedName>
</protein>